<sequence>MTSIKSIFQCRRSRQLVEPAVYDLCYSSSIQRQVKWWWERCLR</sequence>
<reference evidence="1" key="1">
    <citation type="submission" date="2014-09" db="EMBL/GenBank/DDBJ databases">
        <authorList>
            <person name="Magalhaes I.L.F."/>
            <person name="Oliveira U."/>
            <person name="Santos F.R."/>
            <person name="Vidigal T.H.D.A."/>
            <person name="Brescovit A.D."/>
            <person name="Santos A.J."/>
        </authorList>
    </citation>
    <scope>NUCLEOTIDE SEQUENCE</scope>
    <source>
        <tissue evidence="1">Shoot tissue taken approximately 20 cm above the soil surface</tissue>
    </source>
</reference>
<proteinExistence type="predicted"/>
<reference evidence="1" key="2">
    <citation type="journal article" date="2015" name="Data Brief">
        <title>Shoot transcriptome of the giant reed, Arundo donax.</title>
        <authorList>
            <person name="Barrero R.A."/>
            <person name="Guerrero F.D."/>
            <person name="Moolhuijzen P."/>
            <person name="Goolsby J.A."/>
            <person name="Tidwell J."/>
            <person name="Bellgard S.E."/>
            <person name="Bellgard M.I."/>
        </authorList>
    </citation>
    <scope>NUCLEOTIDE SEQUENCE</scope>
    <source>
        <tissue evidence="1">Shoot tissue taken approximately 20 cm above the soil surface</tissue>
    </source>
</reference>
<protein>
    <submittedName>
        <fullName evidence="1">Uncharacterized protein</fullName>
    </submittedName>
</protein>
<evidence type="ECO:0000313" key="1">
    <source>
        <dbReference type="EMBL" id="JAE20867.1"/>
    </source>
</evidence>
<dbReference type="AlphaFoldDB" id="A0A0A9G8R2"/>
<accession>A0A0A9G8R2</accession>
<organism evidence="1">
    <name type="scientific">Arundo donax</name>
    <name type="common">Giant reed</name>
    <name type="synonym">Donax arundinaceus</name>
    <dbReference type="NCBI Taxonomy" id="35708"/>
    <lineage>
        <taxon>Eukaryota</taxon>
        <taxon>Viridiplantae</taxon>
        <taxon>Streptophyta</taxon>
        <taxon>Embryophyta</taxon>
        <taxon>Tracheophyta</taxon>
        <taxon>Spermatophyta</taxon>
        <taxon>Magnoliopsida</taxon>
        <taxon>Liliopsida</taxon>
        <taxon>Poales</taxon>
        <taxon>Poaceae</taxon>
        <taxon>PACMAD clade</taxon>
        <taxon>Arundinoideae</taxon>
        <taxon>Arundineae</taxon>
        <taxon>Arundo</taxon>
    </lineage>
</organism>
<name>A0A0A9G8R2_ARUDO</name>
<dbReference type="EMBL" id="GBRH01177029">
    <property type="protein sequence ID" value="JAE20867.1"/>
    <property type="molecule type" value="Transcribed_RNA"/>
</dbReference>